<keyword evidence="2 4" id="KW-0479">Metal-binding</keyword>
<dbReference type="Proteomes" id="UP000317010">
    <property type="component" value="Unassembled WGS sequence"/>
</dbReference>
<dbReference type="RefSeq" id="WP_246139032.1">
    <property type="nucleotide sequence ID" value="NZ_VLLI01000009.1"/>
</dbReference>
<evidence type="ECO:0000256" key="4">
    <source>
        <dbReference type="PROSITE-ProRule" id="PRU00433"/>
    </source>
</evidence>
<comment type="caution">
    <text evidence="7">The sequence shown here is derived from an EMBL/GenBank/DDBJ whole genome shotgun (WGS) entry which is preliminary data.</text>
</comment>
<sequence>MRSKFISFYSLLFVVGITLMMFSCGNEHSVEFDRYYSSGSLIYQTQCQNCHGANGEGLQGLIPPLTDSIYLKNNKSQLACSIKYGLKGKLTITGRQFEGAMPANDLSPMDLAKVITYITNSFGNKAGLANITQVQADLANCK</sequence>
<proteinExistence type="predicted"/>
<keyword evidence="5" id="KW-1133">Transmembrane helix</keyword>
<feature type="domain" description="Cytochrome c" evidence="6">
    <location>
        <begin position="34"/>
        <end position="122"/>
    </location>
</feature>
<evidence type="ECO:0000313" key="7">
    <source>
        <dbReference type="EMBL" id="TWI98229.1"/>
    </source>
</evidence>
<accession>A0A562TX71</accession>
<dbReference type="GO" id="GO:0009055">
    <property type="term" value="F:electron transfer activity"/>
    <property type="evidence" value="ECO:0007669"/>
    <property type="project" value="InterPro"/>
</dbReference>
<dbReference type="InterPro" id="IPR036909">
    <property type="entry name" value="Cyt_c-like_dom_sf"/>
</dbReference>
<dbReference type="Gene3D" id="1.10.760.10">
    <property type="entry name" value="Cytochrome c-like domain"/>
    <property type="match status" value="1"/>
</dbReference>
<dbReference type="PROSITE" id="PS51007">
    <property type="entry name" value="CYTC"/>
    <property type="match status" value="1"/>
</dbReference>
<dbReference type="PANTHER" id="PTHR35008:SF8">
    <property type="entry name" value="ALCOHOL DEHYDROGENASE CYTOCHROME C SUBUNIT"/>
    <property type="match status" value="1"/>
</dbReference>
<dbReference type="AlphaFoldDB" id="A0A562TX71"/>
<keyword evidence="5" id="KW-0472">Membrane</keyword>
<feature type="transmembrane region" description="Helical" evidence="5">
    <location>
        <begin position="6"/>
        <end position="24"/>
    </location>
</feature>
<dbReference type="EMBL" id="VLLI01000009">
    <property type="protein sequence ID" value="TWI98229.1"/>
    <property type="molecule type" value="Genomic_DNA"/>
</dbReference>
<evidence type="ECO:0000256" key="3">
    <source>
        <dbReference type="ARBA" id="ARBA00023004"/>
    </source>
</evidence>
<gene>
    <name evidence="7" type="ORF">JN11_03309</name>
</gene>
<protein>
    <submittedName>
        <fullName evidence="7">Cbb3-type cytochrome c oxidase subunit III</fullName>
    </submittedName>
</protein>
<evidence type="ECO:0000256" key="1">
    <source>
        <dbReference type="ARBA" id="ARBA00022617"/>
    </source>
</evidence>
<name>A0A562TX71_9SPHI</name>
<reference evidence="7 8" key="1">
    <citation type="submission" date="2019-07" db="EMBL/GenBank/DDBJ databases">
        <title>Genomic Encyclopedia of Archaeal and Bacterial Type Strains, Phase II (KMG-II): from individual species to whole genera.</title>
        <authorList>
            <person name="Goeker M."/>
        </authorList>
    </citation>
    <scope>NUCLEOTIDE SEQUENCE [LARGE SCALE GENOMIC DNA]</scope>
    <source>
        <strain evidence="7 8">ATCC BAA-1854</strain>
    </source>
</reference>
<dbReference type="PANTHER" id="PTHR35008">
    <property type="entry name" value="BLL4482 PROTEIN-RELATED"/>
    <property type="match status" value="1"/>
</dbReference>
<dbReference type="Pfam" id="PF00034">
    <property type="entry name" value="Cytochrom_C"/>
    <property type="match status" value="1"/>
</dbReference>
<dbReference type="GO" id="GO:0046872">
    <property type="term" value="F:metal ion binding"/>
    <property type="evidence" value="ECO:0007669"/>
    <property type="project" value="UniProtKB-KW"/>
</dbReference>
<organism evidence="7 8">
    <name type="scientific">Mucilaginibacter frigoritolerans</name>
    <dbReference type="NCBI Taxonomy" id="652788"/>
    <lineage>
        <taxon>Bacteria</taxon>
        <taxon>Pseudomonadati</taxon>
        <taxon>Bacteroidota</taxon>
        <taxon>Sphingobacteriia</taxon>
        <taxon>Sphingobacteriales</taxon>
        <taxon>Sphingobacteriaceae</taxon>
        <taxon>Mucilaginibacter</taxon>
    </lineage>
</organism>
<dbReference type="InterPro" id="IPR009056">
    <property type="entry name" value="Cyt_c-like_dom"/>
</dbReference>
<evidence type="ECO:0000256" key="2">
    <source>
        <dbReference type="ARBA" id="ARBA00022723"/>
    </source>
</evidence>
<evidence type="ECO:0000256" key="5">
    <source>
        <dbReference type="SAM" id="Phobius"/>
    </source>
</evidence>
<dbReference type="SUPFAM" id="SSF46626">
    <property type="entry name" value="Cytochrome c"/>
    <property type="match status" value="1"/>
</dbReference>
<keyword evidence="8" id="KW-1185">Reference proteome</keyword>
<keyword evidence="3 4" id="KW-0408">Iron</keyword>
<keyword evidence="5" id="KW-0812">Transmembrane</keyword>
<evidence type="ECO:0000313" key="8">
    <source>
        <dbReference type="Proteomes" id="UP000317010"/>
    </source>
</evidence>
<dbReference type="PROSITE" id="PS51257">
    <property type="entry name" value="PROKAR_LIPOPROTEIN"/>
    <property type="match status" value="1"/>
</dbReference>
<dbReference type="InterPro" id="IPR051459">
    <property type="entry name" value="Cytochrome_c-type_DH"/>
</dbReference>
<evidence type="ECO:0000259" key="6">
    <source>
        <dbReference type="PROSITE" id="PS51007"/>
    </source>
</evidence>
<keyword evidence="1 4" id="KW-0349">Heme</keyword>
<dbReference type="GO" id="GO:0020037">
    <property type="term" value="F:heme binding"/>
    <property type="evidence" value="ECO:0007669"/>
    <property type="project" value="InterPro"/>
</dbReference>